<dbReference type="EMBL" id="CAXHTA020000004">
    <property type="protein sequence ID" value="CAL5220639.1"/>
    <property type="molecule type" value="Genomic_DNA"/>
</dbReference>
<dbReference type="Gene3D" id="3.30.450.20">
    <property type="entry name" value="PAS domain"/>
    <property type="match status" value="1"/>
</dbReference>
<keyword evidence="11" id="KW-1185">Reference proteome</keyword>
<gene>
    <name evidence="10" type="primary">g2683</name>
    <name evidence="10" type="ORF">VP750_LOCUS2298</name>
</gene>
<evidence type="ECO:0000256" key="1">
    <source>
        <dbReference type="ARBA" id="ARBA00022543"/>
    </source>
</evidence>
<proteinExistence type="predicted"/>
<keyword evidence="7" id="KW-0030">Aminoacyl-tRNA synthetase</keyword>
<dbReference type="InterPro" id="IPR000014">
    <property type="entry name" value="PAS"/>
</dbReference>
<reference evidence="10 11" key="1">
    <citation type="submission" date="2024-06" db="EMBL/GenBank/DDBJ databases">
        <authorList>
            <person name="Kraege A."/>
            <person name="Thomma B."/>
        </authorList>
    </citation>
    <scope>NUCLEOTIDE SEQUENCE [LARGE SCALE GENOMIC DNA]</scope>
</reference>
<feature type="compositionally biased region" description="Gly residues" evidence="8">
    <location>
        <begin position="1"/>
        <end position="12"/>
    </location>
</feature>
<evidence type="ECO:0000256" key="7">
    <source>
        <dbReference type="ARBA" id="ARBA00023146"/>
    </source>
</evidence>
<accession>A0ABP1FPN0</accession>
<evidence type="ECO:0000313" key="10">
    <source>
        <dbReference type="EMBL" id="CAL5220639.1"/>
    </source>
</evidence>
<keyword evidence="3" id="KW-0716">Sensory transduction</keyword>
<protein>
    <submittedName>
        <fullName evidence="10">G2683 protein</fullName>
    </submittedName>
</protein>
<dbReference type="InterPro" id="IPR009068">
    <property type="entry name" value="uS15_NS1_RNA-bd_sf"/>
</dbReference>
<keyword evidence="2" id="KW-0436">Ligase</keyword>
<keyword evidence="4" id="KW-0547">Nucleotide-binding</keyword>
<sequence length="279" mass="30433">MQGGKKGGGNQKKGGSAISDLLKPKQPFEQTEVVLQNLLLIENHRRKVGSPILEDLDIAEAAKALWEAPFAVLSHDKFESEDPKFTYANKAALDLFETSWEELIGLPSRQSAAEDPETQEDRNKALESAAEDGVIRNYTGWRQSLKGKRFQIKDCTLFNLETPTGKKVGQATTIYHWAFEDGTEGGPAAFEHVESSERPSEEEVQKAEEAVAEQGALVRALKEEHGLSNDDEEVQENVALLLRRKAKLEALHKRTAAADAAAAAAEAVPVSEAEAVSAS</sequence>
<keyword evidence="6" id="KW-0648">Protein biosynthesis</keyword>
<evidence type="ECO:0000313" key="11">
    <source>
        <dbReference type="Proteomes" id="UP001497392"/>
    </source>
</evidence>
<dbReference type="SUPFAM" id="SSF47060">
    <property type="entry name" value="S15/NS1 RNA-binding domain"/>
    <property type="match status" value="1"/>
</dbReference>
<keyword evidence="5" id="KW-0067">ATP-binding</keyword>
<evidence type="ECO:0000256" key="3">
    <source>
        <dbReference type="ARBA" id="ARBA00022606"/>
    </source>
</evidence>
<evidence type="ECO:0000256" key="6">
    <source>
        <dbReference type="ARBA" id="ARBA00022917"/>
    </source>
</evidence>
<keyword evidence="1" id="KW-0675">Receptor</keyword>
<feature type="region of interest" description="Disordered" evidence="8">
    <location>
        <begin position="1"/>
        <end position="22"/>
    </location>
</feature>
<feature type="domain" description="WHEP-TRS" evidence="9">
    <location>
        <begin position="203"/>
        <end position="262"/>
    </location>
</feature>
<evidence type="ECO:0000259" key="9">
    <source>
        <dbReference type="PROSITE" id="PS51185"/>
    </source>
</evidence>
<dbReference type="InterPro" id="IPR035965">
    <property type="entry name" value="PAS-like_dom_sf"/>
</dbReference>
<dbReference type="Proteomes" id="UP001497392">
    <property type="component" value="Unassembled WGS sequence"/>
</dbReference>
<dbReference type="PROSITE" id="PS51185">
    <property type="entry name" value="WHEP_TRS_2"/>
    <property type="match status" value="1"/>
</dbReference>
<dbReference type="InterPro" id="IPR013978">
    <property type="entry name" value="MEKHLA"/>
</dbReference>
<dbReference type="Pfam" id="PF00458">
    <property type="entry name" value="WHEP-TRS"/>
    <property type="match status" value="1"/>
</dbReference>
<keyword evidence="1" id="KW-0157">Chromophore</keyword>
<evidence type="ECO:0000256" key="4">
    <source>
        <dbReference type="ARBA" id="ARBA00022741"/>
    </source>
</evidence>
<evidence type="ECO:0000256" key="2">
    <source>
        <dbReference type="ARBA" id="ARBA00022598"/>
    </source>
</evidence>
<name>A0ABP1FPN0_9CHLO</name>
<comment type="caution">
    <text evidence="10">The sequence shown here is derived from an EMBL/GenBank/DDBJ whole genome shotgun (WGS) entry which is preliminary data.</text>
</comment>
<dbReference type="InterPro" id="IPR000738">
    <property type="entry name" value="WHEP-TRS_dom"/>
</dbReference>
<evidence type="ECO:0000256" key="5">
    <source>
        <dbReference type="ARBA" id="ARBA00022840"/>
    </source>
</evidence>
<dbReference type="Gene3D" id="1.10.287.10">
    <property type="entry name" value="S15/NS1, RNA-binding"/>
    <property type="match status" value="1"/>
</dbReference>
<dbReference type="Pfam" id="PF08670">
    <property type="entry name" value="MEKHLA"/>
    <property type="match status" value="1"/>
</dbReference>
<organism evidence="10 11">
    <name type="scientific">Coccomyxa viridis</name>
    <dbReference type="NCBI Taxonomy" id="1274662"/>
    <lineage>
        <taxon>Eukaryota</taxon>
        <taxon>Viridiplantae</taxon>
        <taxon>Chlorophyta</taxon>
        <taxon>core chlorophytes</taxon>
        <taxon>Trebouxiophyceae</taxon>
        <taxon>Trebouxiophyceae incertae sedis</taxon>
        <taxon>Coccomyxaceae</taxon>
        <taxon>Coccomyxa</taxon>
    </lineage>
</organism>
<dbReference type="CDD" id="cd00130">
    <property type="entry name" value="PAS"/>
    <property type="match status" value="1"/>
</dbReference>
<evidence type="ECO:0000256" key="8">
    <source>
        <dbReference type="SAM" id="MobiDB-lite"/>
    </source>
</evidence>
<keyword evidence="1" id="KW-0600">Photoreceptor protein</keyword>
<dbReference type="SMART" id="SM00991">
    <property type="entry name" value="WHEP-TRS"/>
    <property type="match status" value="1"/>
</dbReference>
<dbReference type="SUPFAM" id="SSF55785">
    <property type="entry name" value="PYP-like sensor domain (PAS domain)"/>
    <property type="match status" value="1"/>
</dbReference>